<dbReference type="PANTHER" id="PTHR30160:SF21">
    <property type="entry name" value="LIPOPOLYSACCHARIDE CORE HEPTOSYLTRANSFERASE OPSX"/>
    <property type="match status" value="1"/>
</dbReference>
<dbReference type="GO" id="GO:0009244">
    <property type="term" value="P:lipopolysaccharide core region biosynthetic process"/>
    <property type="evidence" value="ECO:0007669"/>
    <property type="project" value="TreeGrafter"/>
</dbReference>
<evidence type="ECO:0000256" key="2">
    <source>
        <dbReference type="ARBA" id="ARBA00022679"/>
    </source>
</evidence>
<keyword evidence="1" id="KW-0328">Glycosyltransferase</keyword>
<comment type="caution">
    <text evidence="4">The sequence shown here is derived from an EMBL/GenBank/DDBJ whole genome shotgun (WGS) entry which is preliminary data.</text>
</comment>
<dbReference type="OrthoDB" id="9781892at2"/>
<comment type="similarity">
    <text evidence="3">Belongs to the glycosyltransferase 9 family.</text>
</comment>
<dbReference type="CDD" id="cd03789">
    <property type="entry name" value="GT9_LPS_heptosyltransferase"/>
    <property type="match status" value="1"/>
</dbReference>
<dbReference type="Proteomes" id="UP000189177">
    <property type="component" value="Unassembled WGS sequence"/>
</dbReference>
<dbReference type="Pfam" id="PF01075">
    <property type="entry name" value="Glyco_transf_9"/>
    <property type="match status" value="1"/>
</dbReference>
<dbReference type="EMBL" id="MUZR01000018">
    <property type="protein sequence ID" value="OOC10278.1"/>
    <property type="molecule type" value="Genomic_DNA"/>
</dbReference>
<evidence type="ECO:0000256" key="1">
    <source>
        <dbReference type="ARBA" id="ARBA00022676"/>
    </source>
</evidence>
<dbReference type="InterPro" id="IPR051199">
    <property type="entry name" value="LPS_LOS_Heptosyltrfase"/>
</dbReference>
<dbReference type="Gene3D" id="3.40.50.2000">
    <property type="entry name" value="Glycogen Phosphorylase B"/>
    <property type="match status" value="2"/>
</dbReference>
<organism evidence="4 5">
    <name type="scientific">Thioalkalivibrio halophilus</name>
    <dbReference type="NCBI Taxonomy" id="252474"/>
    <lineage>
        <taxon>Bacteria</taxon>
        <taxon>Pseudomonadati</taxon>
        <taxon>Pseudomonadota</taxon>
        <taxon>Gammaproteobacteria</taxon>
        <taxon>Chromatiales</taxon>
        <taxon>Ectothiorhodospiraceae</taxon>
        <taxon>Thioalkalivibrio</taxon>
    </lineage>
</organism>
<accession>A0A1V2ZYU0</accession>
<name>A0A1V2ZYU0_9GAMM</name>
<dbReference type="InterPro" id="IPR002201">
    <property type="entry name" value="Glyco_trans_9"/>
</dbReference>
<proteinExistence type="inferred from homology"/>
<dbReference type="SUPFAM" id="SSF53756">
    <property type="entry name" value="UDP-Glycosyltransferase/glycogen phosphorylase"/>
    <property type="match status" value="1"/>
</dbReference>
<reference evidence="4 5" key="1">
    <citation type="submission" date="2017-02" db="EMBL/GenBank/DDBJ databases">
        <title>Genomic diversity within the haloalkaliphilic genus Thioalkalivibrio.</title>
        <authorList>
            <person name="Ahn A.-C."/>
            <person name="Meier-Kolthoff J."/>
            <person name="Overmars L."/>
            <person name="Richter M."/>
            <person name="Woyke T."/>
            <person name="Sorokin D.Y."/>
            <person name="Muyzer G."/>
        </authorList>
    </citation>
    <scope>NUCLEOTIDE SEQUENCE [LARGE SCALE GENOMIC DNA]</scope>
    <source>
        <strain evidence="4 5">HL17</strain>
    </source>
</reference>
<evidence type="ECO:0000256" key="3">
    <source>
        <dbReference type="ARBA" id="ARBA00043995"/>
    </source>
</evidence>
<sequence>MPPEYSADRPLINAPPDELCLLRLSALGDCTHVVPVVRSLQAAWPQTRITWIIGRLEHRLLEGLPGVEFVVVDKNRGRRAYGDLRRALRGRRFDVLLQMQVSLRASLLGLQVPARQRLGFDRQRARDFQWLFTRHRIAHRPREHVLDGFFGFAEALGVRERLLRWDIPVPDAARTWAAGYLPADRPWLAINPCSSARFRNFRNWAPERYAAVADHAAERHGMDIVLTGGPTDLEREYGEAIAAQCRHPVTNLVGRTDLKQLLAVLECAQVLVSPDSGPAHMANATGTPVIGLYAGSNPDRTGPYCSRQWVVNQYPEACRAAFGKPPEDLRWGRRVREPNVMERITVAEVTERLDALRQATSSDA</sequence>
<keyword evidence="2 4" id="KW-0808">Transferase</keyword>
<dbReference type="GO" id="GO:0008713">
    <property type="term" value="F:ADP-heptose-lipopolysaccharide heptosyltransferase activity"/>
    <property type="evidence" value="ECO:0007669"/>
    <property type="project" value="TreeGrafter"/>
</dbReference>
<dbReference type="PANTHER" id="PTHR30160">
    <property type="entry name" value="TETRAACYLDISACCHARIDE 4'-KINASE-RELATED"/>
    <property type="match status" value="1"/>
</dbReference>
<gene>
    <name evidence="4" type="ORF">B1A74_06475</name>
</gene>
<protein>
    <submittedName>
        <fullName evidence="4">Glycosyl transferase</fullName>
    </submittedName>
</protein>
<dbReference type="RefSeq" id="WP_077244130.1">
    <property type="nucleotide sequence ID" value="NZ_MUZR01000018.1"/>
</dbReference>
<evidence type="ECO:0000313" key="5">
    <source>
        <dbReference type="Proteomes" id="UP000189177"/>
    </source>
</evidence>
<dbReference type="AlphaFoldDB" id="A0A1V2ZYU0"/>
<dbReference type="FunFam" id="3.40.50.2000:FF:000023">
    <property type="entry name" value="ADP-heptose--LPS heptosyltransferase II"/>
    <property type="match status" value="1"/>
</dbReference>
<keyword evidence="5" id="KW-1185">Reference proteome</keyword>
<dbReference type="GO" id="GO:0005829">
    <property type="term" value="C:cytosol"/>
    <property type="evidence" value="ECO:0007669"/>
    <property type="project" value="TreeGrafter"/>
</dbReference>
<dbReference type="STRING" id="252474.B1A74_06475"/>
<evidence type="ECO:0000313" key="4">
    <source>
        <dbReference type="EMBL" id="OOC10278.1"/>
    </source>
</evidence>